<organism evidence="1 2">
    <name type="scientific">Salmonella enteritidis (strain 2009K0958)</name>
    <dbReference type="NCBI Taxonomy" id="1192586"/>
    <lineage>
        <taxon>Bacteria</taxon>
        <taxon>Pseudomonadati</taxon>
        <taxon>Pseudomonadota</taxon>
        <taxon>Gammaproteobacteria</taxon>
        <taxon>Enterobacterales</taxon>
        <taxon>Enterobacteriaceae</taxon>
        <taxon>Salmonella</taxon>
    </lineage>
</organism>
<dbReference type="AlphaFoldDB" id="A0A656IDM4"/>
<accession>A0A656IDM4</accession>
<name>A0A656IDM4_SALE2</name>
<evidence type="ECO:0000313" key="2">
    <source>
        <dbReference type="Proteomes" id="UP000014535"/>
    </source>
</evidence>
<gene>
    <name evidence="1" type="ORF">A673_03194</name>
</gene>
<dbReference type="Proteomes" id="UP000014535">
    <property type="component" value="Unassembled WGS sequence"/>
</dbReference>
<dbReference type="EMBL" id="ATFT01000062">
    <property type="protein sequence ID" value="EPI67590.1"/>
    <property type="molecule type" value="Genomic_DNA"/>
</dbReference>
<reference evidence="1 2" key="1">
    <citation type="submission" date="2013-04" db="EMBL/GenBank/DDBJ databases">
        <authorList>
            <person name="McClelland M."/>
            <person name="Porwollik S."/>
            <person name="Desai P."/>
            <person name="Cheng P."/>
            <person name="Wollam A."/>
            <person name="Pepin K."/>
            <person name="Palsikar V.B."/>
            <person name="Fulton L."/>
            <person name="Fulton R."/>
            <person name="Delehaunty K."/>
            <person name="Fronick C."/>
            <person name="Godfrey J."/>
            <person name="Waligorski J."/>
            <person name="Appelbaum E."/>
            <person name="Tomlinson C."/>
            <person name="Warren W."/>
            <person name="Sodergren E."/>
            <person name="Weinstock G."/>
            <person name="Wilson R.K."/>
        </authorList>
    </citation>
    <scope>NUCLEOTIDE SEQUENCE [LARGE SCALE GENOMIC DNA]</scope>
    <source>
        <strain evidence="1 2">2009K0958</strain>
    </source>
</reference>
<protein>
    <submittedName>
        <fullName evidence="1">Uncharacterized protein</fullName>
    </submittedName>
</protein>
<evidence type="ECO:0000313" key="1">
    <source>
        <dbReference type="EMBL" id="EPI67590.1"/>
    </source>
</evidence>
<proteinExistence type="predicted"/>
<comment type="caution">
    <text evidence="1">The sequence shown here is derived from an EMBL/GenBank/DDBJ whole genome shotgun (WGS) entry which is preliminary data.</text>
</comment>
<sequence length="44" mass="5030">MAFSARVPPFLCSTSDNWLTELSVGFLTKPKKRLRCFKVLITVQ</sequence>